<proteinExistence type="predicted"/>
<organism evidence="1 2">
    <name type="scientific">Sphingopyxis macrogoltabida</name>
    <name type="common">Sphingomonas macrogoltabidus</name>
    <dbReference type="NCBI Taxonomy" id="33050"/>
    <lineage>
        <taxon>Bacteria</taxon>
        <taxon>Pseudomonadati</taxon>
        <taxon>Pseudomonadota</taxon>
        <taxon>Alphaproteobacteria</taxon>
        <taxon>Sphingomonadales</taxon>
        <taxon>Sphingomonadaceae</taxon>
        <taxon>Sphingopyxis</taxon>
    </lineage>
</organism>
<evidence type="ECO:0008006" key="3">
    <source>
        <dbReference type="Google" id="ProtNLM"/>
    </source>
</evidence>
<keyword evidence="2" id="KW-1185">Reference proteome</keyword>
<evidence type="ECO:0000313" key="2">
    <source>
        <dbReference type="Proteomes" id="UP000076088"/>
    </source>
</evidence>
<gene>
    <name evidence="1" type="ORF">ATM17_19790</name>
</gene>
<reference evidence="1 2" key="2">
    <citation type="journal article" date="2016" name="Genome Announc.">
        <title>Complete Genome Sequence of Sphingopyxis macrogoltabida Strain 203N (NBRC 111659), a Polyethylene Glycol Degrader.</title>
        <authorList>
            <person name="Ohtsubo Y."/>
            <person name="Nonoyama S."/>
            <person name="Nagata Y."/>
            <person name="Numata M."/>
            <person name="Tsuchikane K."/>
            <person name="Hosoyama A."/>
            <person name="Yamazoe A."/>
            <person name="Tsuda M."/>
            <person name="Fujita N."/>
            <person name="Kawai F."/>
        </authorList>
    </citation>
    <scope>NUCLEOTIDE SEQUENCE [LARGE SCALE GENOMIC DNA]</scope>
    <source>
        <strain evidence="1 2">203N</strain>
    </source>
</reference>
<dbReference type="PROSITE" id="PS51257">
    <property type="entry name" value="PROKAR_LIPOPROTEIN"/>
    <property type="match status" value="1"/>
</dbReference>
<name>A0AAC9FG96_SPHMC</name>
<accession>A0AAC9FG96</accession>
<dbReference type="RefSeq" id="WP_054731257.1">
    <property type="nucleotide sequence ID" value="NZ_CP009429.1"/>
</dbReference>
<evidence type="ECO:0000313" key="1">
    <source>
        <dbReference type="EMBL" id="AMU91260.1"/>
    </source>
</evidence>
<sequence>MQAMPRFRLGITAVAAIFISGCGDSKQASPAKVFSKAEATKRFTEIDRLHDQSCLCKLAGRNSDAIDQRLSIATAGLEVGGFDAPAIPVRGFNDCYPQLGRSACVTTYSLHSSVGGGEVCTEAQWREIEDVFDERGGSGERATRAVQKTLDKMREAAAKAIPQSACN</sequence>
<dbReference type="EMBL" id="CP013344">
    <property type="protein sequence ID" value="AMU91260.1"/>
    <property type="molecule type" value="Genomic_DNA"/>
</dbReference>
<protein>
    <recommendedName>
        <fullName evidence="3">Lipoprotein</fullName>
    </recommendedName>
</protein>
<reference evidence="2" key="1">
    <citation type="submission" date="2015-11" db="EMBL/GenBank/DDBJ databases">
        <title>Complete genome sequence of a polyethylene-glycol degrader Sphingopyxis macrogoltabida 203N (NBRC 111659).</title>
        <authorList>
            <person name="Yoshiyuki O."/>
            <person name="Shouta N."/>
            <person name="Nagata Y."/>
            <person name="Numata M."/>
            <person name="Tsuchikane K."/>
            <person name="Hosoyama A."/>
            <person name="Yamazoe A."/>
            <person name="Tsuda M."/>
            <person name="Fujita N."/>
            <person name="Kawai F."/>
        </authorList>
    </citation>
    <scope>NUCLEOTIDE SEQUENCE [LARGE SCALE GENOMIC DNA]</scope>
    <source>
        <strain evidence="2">203N</strain>
    </source>
</reference>
<dbReference type="Proteomes" id="UP000076088">
    <property type="component" value="Chromosome"/>
</dbReference>
<dbReference type="KEGG" id="smaz:LH19_19240"/>
<dbReference type="AlphaFoldDB" id="A0AAC9FG96"/>